<proteinExistence type="predicted"/>
<accession>A0A1Y0B0W4</accession>
<keyword evidence="1" id="KW-0496">Mitochondrion</keyword>
<reference evidence="1" key="1">
    <citation type="submission" date="2017-03" db="EMBL/GenBank/DDBJ databases">
        <title>The mitochondrial genome of the carnivorous plant Utricularia reniformis (Lentibulariaceae): structure, comparative analysis and evolutionary landmarks.</title>
        <authorList>
            <person name="Silva S.R."/>
            <person name="Alvarenga D.O."/>
            <person name="Michael T.P."/>
            <person name="Miranda V.F.O."/>
            <person name="Varani A.M."/>
        </authorList>
    </citation>
    <scope>NUCLEOTIDE SEQUENCE</scope>
</reference>
<dbReference type="EMBL" id="KY774314">
    <property type="protein sequence ID" value="ART31027.1"/>
    <property type="molecule type" value="Genomic_DNA"/>
</dbReference>
<geneLocation type="mitochondrion" evidence="1"/>
<gene>
    <name evidence="1" type="ORF">AEK19_MT0786</name>
</gene>
<name>A0A1Y0B0W4_9LAMI</name>
<evidence type="ECO:0000313" key="1">
    <source>
        <dbReference type="EMBL" id="ART31027.1"/>
    </source>
</evidence>
<protein>
    <submittedName>
        <fullName evidence="1">Uncharacterized protein</fullName>
    </submittedName>
</protein>
<dbReference type="PANTHER" id="PTHR31509">
    <property type="entry name" value="BPS1-LIKE PROTEIN"/>
    <property type="match status" value="1"/>
</dbReference>
<organism evidence="1">
    <name type="scientific">Utricularia reniformis</name>
    <dbReference type="NCBI Taxonomy" id="192314"/>
    <lineage>
        <taxon>Eukaryota</taxon>
        <taxon>Viridiplantae</taxon>
        <taxon>Streptophyta</taxon>
        <taxon>Embryophyta</taxon>
        <taxon>Tracheophyta</taxon>
        <taxon>Spermatophyta</taxon>
        <taxon>Magnoliopsida</taxon>
        <taxon>eudicotyledons</taxon>
        <taxon>Gunneridae</taxon>
        <taxon>Pentapetalae</taxon>
        <taxon>asterids</taxon>
        <taxon>lamiids</taxon>
        <taxon>Lamiales</taxon>
        <taxon>Lentibulariaceae</taxon>
        <taxon>Utricularia</taxon>
    </lineage>
</organism>
<sequence length="160" mass="18381">MPKGSCLSPSLLDLLNTFEEALAGRQLMPADRGDVLSLSWMRYAMESLSTTHADIRILITALSLHASDWDNKRIDVYLDNSIKLLGIFIVFSSKIYQLKEELLNALRCILHDLKSASHDKYVTTHLLEEWRQHITGKNPRLENSNAKVMDIRQRDFRLLS</sequence>
<dbReference type="AlphaFoldDB" id="A0A1Y0B0W4"/>